<evidence type="ECO:0000313" key="2">
    <source>
        <dbReference type="Proteomes" id="UP000005203"/>
    </source>
</evidence>
<proteinExistence type="predicted"/>
<evidence type="ECO:0000313" key="3">
    <source>
        <dbReference type="RefSeq" id="XP_026298543.1"/>
    </source>
</evidence>
<accession>A0A8B8H4N2</accession>
<reference evidence="1" key="1">
    <citation type="submission" date="2021-01" db="UniProtKB">
        <authorList>
            <consortium name="EnsemblMetazoa"/>
        </authorList>
    </citation>
    <scope>IDENTIFICATION</scope>
    <source>
        <strain evidence="1">DH4</strain>
    </source>
</reference>
<protein>
    <submittedName>
        <fullName evidence="3">Keratin-associated protein 16-1-like</fullName>
    </submittedName>
</protein>
<keyword evidence="2" id="KW-1185">Reference proteome</keyword>
<dbReference type="KEGG" id="ame:113218988"/>
<reference evidence="3" key="2">
    <citation type="submission" date="2025-04" db="UniProtKB">
        <authorList>
            <consortium name="RefSeq"/>
        </authorList>
    </citation>
    <scope>IDENTIFICATION</scope>
    <source>
        <strain evidence="3">DH4</strain>
        <tissue evidence="3">Whole body</tissue>
    </source>
</reference>
<gene>
    <name evidence="3" type="primary">LOC113218988</name>
</gene>
<dbReference type="Proteomes" id="UP000005203">
    <property type="component" value="Linkage group LG9"/>
</dbReference>
<dbReference type="RefSeq" id="XP_026298543.1">
    <property type="nucleotide sequence ID" value="XM_026442758.1"/>
</dbReference>
<dbReference type="EnsemblMetazoa" id="XM_026442758">
    <property type="protein sequence ID" value="XP_026298543"/>
    <property type="gene ID" value="LOC113218988"/>
</dbReference>
<name>A0A7M7MNB2_APIME</name>
<sequence length="144" mass="15936">MDCGYHNYMDEMLQILNEIECRQPEPEICNVRCPPFGCPRGPCPGICCYQGLCDACSTSKMPCDPPSPQPPRCRAPPVCCLRNYARAVGYPPESPLSPVSARLRSKYCMDILANICRPQYCTTVPICPSPCSSPLTSNCPYPCY</sequence>
<organism evidence="1">
    <name type="scientific">Apis mellifera</name>
    <name type="common">Honeybee</name>
    <dbReference type="NCBI Taxonomy" id="7460"/>
    <lineage>
        <taxon>Eukaryota</taxon>
        <taxon>Metazoa</taxon>
        <taxon>Ecdysozoa</taxon>
        <taxon>Arthropoda</taxon>
        <taxon>Hexapoda</taxon>
        <taxon>Insecta</taxon>
        <taxon>Pterygota</taxon>
        <taxon>Neoptera</taxon>
        <taxon>Endopterygota</taxon>
        <taxon>Hymenoptera</taxon>
        <taxon>Apocrita</taxon>
        <taxon>Aculeata</taxon>
        <taxon>Apoidea</taxon>
        <taxon>Anthophila</taxon>
        <taxon>Apidae</taxon>
        <taxon>Apis</taxon>
    </lineage>
</organism>
<dbReference type="GeneID" id="113218988"/>
<dbReference type="AlphaFoldDB" id="A0A7M7MNB2"/>
<dbReference type="OrthoDB" id="7605481at2759"/>
<accession>A0A7M7MNB2</accession>
<evidence type="ECO:0000313" key="1">
    <source>
        <dbReference type="EnsemblMetazoa" id="XP_026298543"/>
    </source>
</evidence>